<organism evidence="2">
    <name type="scientific">Cryptosporidium canis</name>
    <dbReference type="NCBI Taxonomy" id="195482"/>
    <lineage>
        <taxon>Eukaryota</taxon>
        <taxon>Sar</taxon>
        <taxon>Alveolata</taxon>
        <taxon>Apicomplexa</taxon>
        <taxon>Conoidasida</taxon>
        <taxon>Coccidia</taxon>
        <taxon>Eucoccidiorida</taxon>
        <taxon>Eimeriorina</taxon>
        <taxon>Cryptosporidiidae</taxon>
        <taxon>Cryptosporidium</taxon>
    </lineage>
</organism>
<dbReference type="Proteomes" id="UP001067231">
    <property type="component" value="Unassembled WGS sequence"/>
</dbReference>
<feature type="non-terminal residue" evidence="2">
    <location>
        <position position="62"/>
    </location>
</feature>
<feature type="compositionally biased region" description="Polar residues" evidence="1">
    <location>
        <begin position="51"/>
        <end position="62"/>
    </location>
</feature>
<dbReference type="AlphaFoldDB" id="A0A9D5DKL3"/>
<proteinExistence type="predicted"/>
<comment type="caution">
    <text evidence="2">The sequence shown here is derived from an EMBL/GenBank/DDBJ whole genome shotgun (WGS) entry which is preliminary data.</text>
</comment>
<evidence type="ECO:0000256" key="1">
    <source>
        <dbReference type="SAM" id="MobiDB-lite"/>
    </source>
</evidence>
<sequence length="62" mass="6881">MESLREEEEDDEGGDRNVPQSSSPPPPPPKPKPRGPLTKKGLQSLMERNRNNGPTRQGMESL</sequence>
<reference evidence="2" key="1">
    <citation type="submission" date="2022-10" db="EMBL/GenBank/DDBJ databases">
        <title>Adaptive evolution leads to modifications in subtelomeric GC content in a zoonotic Cryptosporidium species.</title>
        <authorList>
            <person name="Li J."/>
            <person name="Feng Y."/>
            <person name="Xiao L."/>
        </authorList>
    </citation>
    <scope>NUCLEOTIDE SEQUENCE</scope>
    <source>
        <strain evidence="2">33844</strain>
    </source>
</reference>
<dbReference type="OrthoDB" id="345018at2759"/>
<feature type="compositionally biased region" description="Acidic residues" evidence="1">
    <location>
        <begin position="1"/>
        <end position="13"/>
    </location>
</feature>
<feature type="region of interest" description="Disordered" evidence="1">
    <location>
        <begin position="1"/>
        <end position="62"/>
    </location>
</feature>
<gene>
    <name evidence="2" type="ORF">OJ253_3019</name>
</gene>
<dbReference type="EMBL" id="JAPCXC010000089">
    <property type="protein sequence ID" value="KAJ1605792.1"/>
    <property type="molecule type" value="Genomic_DNA"/>
</dbReference>
<protein>
    <submittedName>
        <fullName evidence="2">Uncharacterized protein</fullName>
    </submittedName>
</protein>
<name>A0A9D5DKL3_9CRYT</name>
<accession>A0A9D5DKL3</accession>
<evidence type="ECO:0000313" key="2">
    <source>
        <dbReference type="EMBL" id="KAJ1605792.1"/>
    </source>
</evidence>